<accession>A0A841BY90</accession>
<reference evidence="2 3" key="1">
    <citation type="submission" date="2020-08" db="EMBL/GenBank/DDBJ databases">
        <title>Sequencing the genomes of 1000 actinobacteria strains.</title>
        <authorList>
            <person name="Klenk H.-P."/>
        </authorList>
    </citation>
    <scope>NUCLEOTIDE SEQUENCE [LARGE SCALE GENOMIC DNA]</scope>
    <source>
        <strain evidence="2 3">DSM 45362</strain>
    </source>
</reference>
<evidence type="ECO:0000256" key="1">
    <source>
        <dbReference type="SAM" id="MobiDB-lite"/>
    </source>
</evidence>
<name>A0A841BY90_9ACTN</name>
<dbReference type="AlphaFoldDB" id="A0A841BY90"/>
<evidence type="ECO:0000313" key="2">
    <source>
        <dbReference type="EMBL" id="MBB5871641.1"/>
    </source>
</evidence>
<feature type="compositionally biased region" description="Basic and acidic residues" evidence="1">
    <location>
        <begin position="46"/>
        <end position="58"/>
    </location>
</feature>
<protein>
    <submittedName>
        <fullName evidence="2">Uncharacterized protein</fullName>
    </submittedName>
</protein>
<sequence length="67" mass="7597">MPDTELVETPERLTCEPAQFRVMPLALKLADDHEWKDDLVLGEAESRRRVSEQDRGVQDEGVSGFVV</sequence>
<gene>
    <name evidence="2" type="ORF">F4553_005020</name>
</gene>
<comment type="caution">
    <text evidence="2">The sequence shown here is derived from an EMBL/GenBank/DDBJ whole genome shotgun (WGS) entry which is preliminary data.</text>
</comment>
<keyword evidence="3" id="KW-1185">Reference proteome</keyword>
<evidence type="ECO:0000313" key="3">
    <source>
        <dbReference type="Proteomes" id="UP000587527"/>
    </source>
</evidence>
<dbReference type="Proteomes" id="UP000587527">
    <property type="component" value="Unassembled WGS sequence"/>
</dbReference>
<dbReference type="EMBL" id="JACHMN010000002">
    <property type="protein sequence ID" value="MBB5871641.1"/>
    <property type="molecule type" value="Genomic_DNA"/>
</dbReference>
<proteinExistence type="predicted"/>
<feature type="region of interest" description="Disordered" evidence="1">
    <location>
        <begin position="46"/>
        <end position="67"/>
    </location>
</feature>
<organism evidence="2 3">
    <name type="scientific">Allocatelliglobosispora scoriae</name>
    <dbReference type="NCBI Taxonomy" id="643052"/>
    <lineage>
        <taxon>Bacteria</taxon>
        <taxon>Bacillati</taxon>
        <taxon>Actinomycetota</taxon>
        <taxon>Actinomycetes</taxon>
        <taxon>Micromonosporales</taxon>
        <taxon>Micromonosporaceae</taxon>
        <taxon>Allocatelliglobosispora</taxon>
    </lineage>
</organism>